<dbReference type="OrthoDB" id="6057486at2"/>
<keyword evidence="7" id="KW-1185">Reference proteome</keyword>
<accession>A0A1G9MTH6</accession>
<dbReference type="PROSITE" id="PS51077">
    <property type="entry name" value="HTH_ICLR"/>
    <property type="match status" value="1"/>
</dbReference>
<feature type="domain" description="IclR-ED" evidence="5">
    <location>
        <begin position="69"/>
        <end position="252"/>
    </location>
</feature>
<dbReference type="InterPro" id="IPR014757">
    <property type="entry name" value="Tscrpt_reg_IclR_C"/>
</dbReference>
<keyword evidence="2" id="KW-0238">DNA-binding</keyword>
<sequence length="252" mass="27067">MAENENNSSRAGIQVIARAATILRVLGENQGGMSLGQIAERVGLPRSTVQRIAGALQNERFVMSDGSGGGLRLGPAIGSLAEAARYNIVEQCRLVLTELTQRTGETADLSVLRGAGMIFLDQVPGTHRLRTVSSVGEVFPLTTTANGKACLSRLPEATAQNLISNEWQRNGIEGDMNAFLAELSVIRETGLAYDHDDHTTGISAIGFAFHDWAGDLHSISVPIPTTRFDENRKTVEEELRRTAANVLQLMGG</sequence>
<evidence type="ECO:0000256" key="3">
    <source>
        <dbReference type="ARBA" id="ARBA00023163"/>
    </source>
</evidence>
<dbReference type="Gene3D" id="3.30.450.40">
    <property type="match status" value="1"/>
</dbReference>
<keyword evidence="3" id="KW-0804">Transcription</keyword>
<dbReference type="SUPFAM" id="SSF55781">
    <property type="entry name" value="GAF domain-like"/>
    <property type="match status" value="1"/>
</dbReference>
<dbReference type="AlphaFoldDB" id="A0A1G9MTH6"/>
<organism evidence="6 7">
    <name type="scientific">Aliiruegeria lutimaris</name>
    <dbReference type="NCBI Taxonomy" id="571298"/>
    <lineage>
        <taxon>Bacteria</taxon>
        <taxon>Pseudomonadati</taxon>
        <taxon>Pseudomonadota</taxon>
        <taxon>Alphaproteobacteria</taxon>
        <taxon>Rhodobacterales</taxon>
        <taxon>Roseobacteraceae</taxon>
        <taxon>Aliiruegeria</taxon>
    </lineage>
</organism>
<dbReference type="Gene3D" id="1.10.10.10">
    <property type="entry name" value="Winged helix-like DNA-binding domain superfamily/Winged helix DNA-binding domain"/>
    <property type="match status" value="1"/>
</dbReference>
<evidence type="ECO:0000313" key="6">
    <source>
        <dbReference type="EMBL" id="SDL77568.1"/>
    </source>
</evidence>
<evidence type="ECO:0000256" key="1">
    <source>
        <dbReference type="ARBA" id="ARBA00023015"/>
    </source>
</evidence>
<dbReference type="PANTHER" id="PTHR30136">
    <property type="entry name" value="HELIX-TURN-HELIX TRANSCRIPTIONAL REGULATOR, ICLR FAMILY"/>
    <property type="match status" value="1"/>
</dbReference>
<dbReference type="InterPro" id="IPR036388">
    <property type="entry name" value="WH-like_DNA-bd_sf"/>
</dbReference>
<keyword evidence="1" id="KW-0805">Transcription regulation</keyword>
<dbReference type="Pfam" id="PF09339">
    <property type="entry name" value="HTH_IclR"/>
    <property type="match status" value="1"/>
</dbReference>
<dbReference type="SMART" id="SM00346">
    <property type="entry name" value="HTH_ICLR"/>
    <property type="match status" value="1"/>
</dbReference>
<dbReference type="InterPro" id="IPR005471">
    <property type="entry name" value="Tscrpt_reg_IclR_N"/>
</dbReference>
<evidence type="ECO:0000256" key="2">
    <source>
        <dbReference type="ARBA" id="ARBA00023125"/>
    </source>
</evidence>
<dbReference type="STRING" id="571298.SAMN04488026_11142"/>
<dbReference type="GO" id="GO:0003677">
    <property type="term" value="F:DNA binding"/>
    <property type="evidence" value="ECO:0007669"/>
    <property type="project" value="UniProtKB-KW"/>
</dbReference>
<dbReference type="EMBL" id="FNEK01000114">
    <property type="protein sequence ID" value="SDL77568.1"/>
    <property type="molecule type" value="Genomic_DNA"/>
</dbReference>
<dbReference type="SUPFAM" id="SSF46785">
    <property type="entry name" value="Winged helix' DNA-binding domain"/>
    <property type="match status" value="1"/>
</dbReference>
<name>A0A1G9MTH6_9RHOB</name>
<evidence type="ECO:0000259" key="4">
    <source>
        <dbReference type="PROSITE" id="PS51077"/>
    </source>
</evidence>
<proteinExistence type="predicted"/>
<protein>
    <submittedName>
        <fullName evidence="6">Transcriptional regulator, IclR family</fullName>
    </submittedName>
</protein>
<dbReference type="InterPro" id="IPR029016">
    <property type="entry name" value="GAF-like_dom_sf"/>
</dbReference>
<gene>
    <name evidence="6" type="ORF">SAMN04488026_11142</name>
</gene>
<dbReference type="RefSeq" id="WP_093164456.1">
    <property type="nucleotide sequence ID" value="NZ_FNEK01000114.1"/>
</dbReference>
<dbReference type="GO" id="GO:0003700">
    <property type="term" value="F:DNA-binding transcription factor activity"/>
    <property type="evidence" value="ECO:0007669"/>
    <property type="project" value="TreeGrafter"/>
</dbReference>
<evidence type="ECO:0000259" key="5">
    <source>
        <dbReference type="PROSITE" id="PS51078"/>
    </source>
</evidence>
<dbReference type="PANTHER" id="PTHR30136:SF35">
    <property type="entry name" value="HTH-TYPE TRANSCRIPTIONAL REGULATOR RV1719"/>
    <property type="match status" value="1"/>
</dbReference>
<dbReference type="Pfam" id="PF01614">
    <property type="entry name" value="IclR_C"/>
    <property type="match status" value="1"/>
</dbReference>
<dbReference type="InterPro" id="IPR036390">
    <property type="entry name" value="WH_DNA-bd_sf"/>
</dbReference>
<reference evidence="6 7" key="1">
    <citation type="submission" date="2016-10" db="EMBL/GenBank/DDBJ databases">
        <authorList>
            <person name="de Groot N.N."/>
        </authorList>
    </citation>
    <scope>NUCLEOTIDE SEQUENCE [LARGE SCALE GENOMIC DNA]</scope>
    <source>
        <strain evidence="6 7">DSM 25294</strain>
    </source>
</reference>
<evidence type="ECO:0000313" key="7">
    <source>
        <dbReference type="Proteomes" id="UP000199382"/>
    </source>
</evidence>
<dbReference type="Proteomes" id="UP000199382">
    <property type="component" value="Unassembled WGS sequence"/>
</dbReference>
<dbReference type="PROSITE" id="PS51078">
    <property type="entry name" value="ICLR_ED"/>
    <property type="match status" value="1"/>
</dbReference>
<dbReference type="InterPro" id="IPR050707">
    <property type="entry name" value="HTH_MetabolicPath_Reg"/>
</dbReference>
<dbReference type="GO" id="GO:0045892">
    <property type="term" value="P:negative regulation of DNA-templated transcription"/>
    <property type="evidence" value="ECO:0007669"/>
    <property type="project" value="TreeGrafter"/>
</dbReference>
<feature type="domain" description="HTH iclR-type" evidence="4">
    <location>
        <begin position="13"/>
        <end position="75"/>
    </location>
</feature>